<evidence type="ECO:0008006" key="5">
    <source>
        <dbReference type="Google" id="ProtNLM"/>
    </source>
</evidence>
<gene>
    <name evidence="3" type="ORF">D187_009474</name>
</gene>
<dbReference type="eggNOG" id="ENOG5032725">
    <property type="taxonomic scope" value="Bacteria"/>
</dbReference>
<evidence type="ECO:0000256" key="1">
    <source>
        <dbReference type="SAM" id="MobiDB-lite"/>
    </source>
</evidence>
<dbReference type="AlphaFoldDB" id="S9NZ10"/>
<keyword evidence="4" id="KW-1185">Reference proteome</keyword>
<accession>S9NZ10</accession>
<dbReference type="Proteomes" id="UP000011682">
    <property type="component" value="Unassembled WGS sequence"/>
</dbReference>
<keyword evidence="2" id="KW-1133">Transmembrane helix</keyword>
<comment type="caution">
    <text evidence="3">The sequence shown here is derived from an EMBL/GenBank/DDBJ whole genome shotgun (WGS) entry which is preliminary data.</text>
</comment>
<name>S9NZ10_CYSF2</name>
<dbReference type="OrthoDB" id="5510613at2"/>
<dbReference type="RefSeq" id="WP_002624504.1">
    <property type="nucleotide sequence ID" value="NZ_ANAH02000073.1"/>
</dbReference>
<dbReference type="EMBL" id="ANAH02000073">
    <property type="protein sequence ID" value="EPX55267.1"/>
    <property type="molecule type" value="Genomic_DNA"/>
</dbReference>
<feature type="compositionally biased region" description="Pro residues" evidence="1">
    <location>
        <begin position="252"/>
        <end position="262"/>
    </location>
</feature>
<evidence type="ECO:0000313" key="4">
    <source>
        <dbReference type="Proteomes" id="UP000011682"/>
    </source>
</evidence>
<evidence type="ECO:0000256" key="2">
    <source>
        <dbReference type="SAM" id="Phobius"/>
    </source>
</evidence>
<evidence type="ECO:0000313" key="3">
    <source>
        <dbReference type="EMBL" id="EPX55267.1"/>
    </source>
</evidence>
<feature type="region of interest" description="Disordered" evidence="1">
    <location>
        <begin position="203"/>
        <end position="281"/>
    </location>
</feature>
<keyword evidence="2" id="KW-0812">Transmembrane</keyword>
<protein>
    <recommendedName>
        <fullName evidence="5">DUF1570 domain-containing protein</fullName>
    </recommendedName>
</protein>
<feature type="transmembrane region" description="Helical" evidence="2">
    <location>
        <begin position="180"/>
        <end position="199"/>
    </location>
</feature>
<organism evidence="3 4">
    <name type="scientific">Cystobacter fuscus (strain ATCC 25194 / DSM 2262 / NBRC 100088 / M29)</name>
    <dbReference type="NCBI Taxonomy" id="1242864"/>
    <lineage>
        <taxon>Bacteria</taxon>
        <taxon>Pseudomonadati</taxon>
        <taxon>Myxococcota</taxon>
        <taxon>Myxococcia</taxon>
        <taxon>Myxococcales</taxon>
        <taxon>Cystobacterineae</taxon>
        <taxon>Archangiaceae</taxon>
        <taxon>Cystobacter</taxon>
    </lineage>
</organism>
<feature type="compositionally biased region" description="Basic and acidic residues" evidence="1">
    <location>
        <begin position="225"/>
        <end position="242"/>
    </location>
</feature>
<reference evidence="3" key="1">
    <citation type="submission" date="2013-05" db="EMBL/GenBank/DDBJ databases">
        <title>Genome assembly of Cystobacter fuscus DSM 2262.</title>
        <authorList>
            <person name="Sharma G."/>
            <person name="Khatri I."/>
            <person name="Kaur C."/>
            <person name="Mayilraj S."/>
            <person name="Subramanian S."/>
        </authorList>
    </citation>
    <scope>NUCLEOTIDE SEQUENCE [LARGE SCALE GENOMIC DNA]</scope>
    <source>
        <strain evidence="3">DSM 2262</strain>
    </source>
</reference>
<keyword evidence="2" id="KW-0472">Membrane</keyword>
<sequence>MNSACPRKRSGAVWPSCWADDGNLYAANGDGTGFTLVNPRPDPVWDIAVSRIQGMPGALTGSTLTTRISQTWKTGRYNRKPTGMVCVDATLYMAVQDLEWEFDDAPNATIARSTDHGATWTWDLSAPMFRDSRASRSRRAPPEPTVVNPLPWFFTGGRISTRTARVKCANLAAMRPRNRLLLLVVVGFLALWGAFLSFAPSPEVGTSSEVSAPPRPRASVSSTRPPERARDSRAELRTEERPIVAGSVPPAERAPPAPSPRPPRPEQGQAQPSDEVRSDDARLRVRWGKPGLCEEGTRPLVDREALLSSFVAGPEGAGHIRRDPDLSASHAELAREMLERAHRLLRMLLGERVDAVRAPSVFLYSSVEQLVSAACVNRATRGYYDGAIHVAAERDLGESLLHEYSHHVLNQLGVRKPMWLHEGIAMLVASETWWQDPRLGLHDWLPEGHLPFEALVDAFPHTADELFSGAVYYQSIAMVFFIRTRGTRPDLGALVEQLARGEVSARSAFAYAAGREGRALHEAFRDYVRILPVASLPGAPPEGRGVGEGR</sequence>
<proteinExistence type="predicted"/>